<dbReference type="RefSeq" id="WP_141198935.1">
    <property type="nucleotide sequence ID" value="NZ_CP041186.1"/>
</dbReference>
<keyword evidence="2" id="KW-1185">Reference proteome</keyword>
<accession>A0A5B8YBW7</accession>
<protein>
    <submittedName>
        <fullName evidence="1">Uncharacterized protein</fullName>
    </submittedName>
</protein>
<accession>A0A4Y6PVT9</accession>
<dbReference type="Proteomes" id="UP000315995">
    <property type="component" value="Chromosome"/>
</dbReference>
<dbReference type="EMBL" id="CP041186">
    <property type="protein sequence ID" value="QDG52464.1"/>
    <property type="molecule type" value="Genomic_DNA"/>
</dbReference>
<dbReference type="AlphaFoldDB" id="A0A4Y6PVT9"/>
<proteinExistence type="predicted"/>
<evidence type="ECO:0000313" key="1">
    <source>
        <dbReference type="EMBL" id="QDG52464.1"/>
    </source>
</evidence>
<organism evidence="1 2">
    <name type="scientific">Persicimonas caeni</name>
    <dbReference type="NCBI Taxonomy" id="2292766"/>
    <lineage>
        <taxon>Bacteria</taxon>
        <taxon>Deltaproteobacteria</taxon>
        <taxon>Bradymonadales</taxon>
        <taxon>Bradymonadaceae</taxon>
        <taxon>Persicimonas</taxon>
    </lineage>
</organism>
<reference evidence="1 2" key="1">
    <citation type="submission" date="2019-06" db="EMBL/GenBank/DDBJ databases">
        <title>Persicimonas caeni gen. nov., sp. nov., a predatory bacterium isolated from solar saltern.</title>
        <authorList>
            <person name="Wang S."/>
        </authorList>
    </citation>
    <scope>NUCLEOTIDE SEQUENCE [LARGE SCALE GENOMIC DNA]</scope>
    <source>
        <strain evidence="1 2">YN101</strain>
    </source>
</reference>
<dbReference type="OrthoDB" id="5501657at2"/>
<sequence>MEDAIIWLKELRKFALEHRGDLEIPNGHDLDALDNWKRRVSGGVLLQFLDFVQSGDVFEHFEPALEERPLHERVFLFITDLAGAVAGQELLQQDTEHVFCILNSEWRAWLSDPDKAHDDDFDRHYEFWSVWHQDLHSEWELDELEGAEYWVHEEGFALADGAGRGAQHLWKWDGQEMHKVEEAITSWSSMPT</sequence>
<gene>
    <name evidence="1" type="ORF">FIV42_17475</name>
</gene>
<evidence type="ECO:0000313" key="2">
    <source>
        <dbReference type="Proteomes" id="UP000315995"/>
    </source>
</evidence>
<name>A0A4Y6PVT9_PERCE</name>